<dbReference type="Gene3D" id="1.10.530.10">
    <property type="match status" value="1"/>
</dbReference>
<dbReference type="RefSeq" id="WP_137261256.1">
    <property type="nucleotide sequence ID" value="NZ_SZQL01000005.1"/>
</dbReference>
<feature type="domain" description="Transglycosylase SLT" evidence="2">
    <location>
        <begin position="108"/>
        <end position="194"/>
    </location>
</feature>
<keyword evidence="1" id="KW-1133">Transmembrane helix</keyword>
<dbReference type="Proteomes" id="UP000305848">
    <property type="component" value="Unassembled WGS sequence"/>
</dbReference>
<dbReference type="SUPFAM" id="SSF53955">
    <property type="entry name" value="Lysozyme-like"/>
    <property type="match status" value="1"/>
</dbReference>
<comment type="caution">
    <text evidence="3">The sequence shown here is derived from an EMBL/GenBank/DDBJ whole genome shotgun (WGS) entry which is preliminary data.</text>
</comment>
<evidence type="ECO:0000313" key="4">
    <source>
        <dbReference type="Proteomes" id="UP000305848"/>
    </source>
</evidence>
<dbReference type="CDD" id="cd16894">
    <property type="entry name" value="MltD-like"/>
    <property type="match status" value="1"/>
</dbReference>
<accession>A0A4U3L290</accession>
<keyword evidence="1" id="KW-0472">Membrane</keyword>
<dbReference type="InterPro" id="IPR008258">
    <property type="entry name" value="Transglycosylase_SLT_dom_1"/>
</dbReference>
<proteinExistence type="predicted"/>
<dbReference type="AlphaFoldDB" id="A0A4U3L290"/>
<gene>
    <name evidence="3" type="ORF">FC093_08050</name>
</gene>
<name>A0A4U3L290_9BACT</name>
<evidence type="ECO:0000256" key="1">
    <source>
        <dbReference type="SAM" id="Phobius"/>
    </source>
</evidence>
<dbReference type="InterPro" id="IPR023346">
    <property type="entry name" value="Lysozyme-like_dom_sf"/>
</dbReference>
<protein>
    <submittedName>
        <fullName evidence="3">Lytic transglycosylase domain-containing protein</fullName>
    </submittedName>
</protein>
<feature type="transmembrane region" description="Helical" evidence="1">
    <location>
        <begin position="12"/>
        <end position="31"/>
    </location>
</feature>
<dbReference type="Pfam" id="PF01464">
    <property type="entry name" value="SLT"/>
    <property type="match status" value="1"/>
</dbReference>
<organism evidence="3 4">
    <name type="scientific">Ilyomonas limi</name>
    <dbReference type="NCBI Taxonomy" id="2575867"/>
    <lineage>
        <taxon>Bacteria</taxon>
        <taxon>Pseudomonadati</taxon>
        <taxon>Bacteroidota</taxon>
        <taxon>Chitinophagia</taxon>
        <taxon>Chitinophagales</taxon>
        <taxon>Chitinophagaceae</taxon>
        <taxon>Ilyomonas</taxon>
    </lineage>
</organism>
<evidence type="ECO:0000313" key="3">
    <source>
        <dbReference type="EMBL" id="TKK69261.1"/>
    </source>
</evidence>
<sequence length="235" mass="26510">MKIVTSNTFRSIIIFVAGAIAATLLIAHFSFREGRPKKDGSKEGSTYANQQFYLPEVPDEMTFAGEKVPLERWEIKEAFDGELIYNYYTPGHISYILKLSKRYFPLIEERLKANGVPDDFKYLCVAESNLQNIISRVGATGFWQFMKGTAPAYNLTVNEQVDDRYDVLKSTDAACTYLKTAYKKFGNWTAAAASIIAAWAAITARPFFKKHIIITILIYPTKPTNISSAFLLLNN</sequence>
<keyword evidence="4" id="KW-1185">Reference proteome</keyword>
<evidence type="ECO:0000259" key="2">
    <source>
        <dbReference type="Pfam" id="PF01464"/>
    </source>
</evidence>
<dbReference type="EMBL" id="SZQL01000005">
    <property type="protein sequence ID" value="TKK69261.1"/>
    <property type="molecule type" value="Genomic_DNA"/>
</dbReference>
<reference evidence="3 4" key="1">
    <citation type="submission" date="2019-05" db="EMBL/GenBank/DDBJ databases">
        <title>Panacibacter sp. strain 17mud1-8 Genome sequencing and assembly.</title>
        <authorList>
            <person name="Chhetri G."/>
        </authorList>
    </citation>
    <scope>NUCLEOTIDE SEQUENCE [LARGE SCALE GENOMIC DNA]</scope>
    <source>
        <strain evidence="3 4">17mud1-8</strain>
    </source>
</reference>
<keyword evidence="1" id="KW-0812">Transmembrane</keyword>
<dbReference type="OrthoDB" id="9815002at2"/>